<dbReference type="GO" id="GO:0006397">
    <property type="term" value="P:mRNA processing"/>
    <property type="evidence" value="ECO:0007669"/>
    <property type="project" value="InterPro"/>
</dbReference>
<dbReference type="CDD" id="cd12699">
    <property type="entry name" value="RRM3_hnRNPL"/>
    <property type="match status" value="1"/>
</dbReference>
<evidence type="ECO:0000256" key="2">
    <source>
        <dbReference type="ARBA" id="ARBA00022737"/>
    </source>
</evidence>
<dbReference type="SMART" id="SM00360">
    <property type="entry name" value="RRM"/>
    <property type="match status" value="3"/>
</dbReference>
<feature type="region of interest" description="Disordered" evidence="5">
    <location>
        <begin position="222"/>
        <end position="312"/>
    </location>
</feature>
<dbReference type="InterPro" id="IPR034816">
    <property type="entry name" value="hnRNP-L_RRM3"/>
</dbReference>
<feature type="domain" description="RRM" evidence="6">
    <location>
        <begin position="131"/>
        <end position="208"/>
    </location>
</feature>
<evidence type="ECO:0000256" key="3">
    <source>
        <dbReference type="ARBA" id="ARBA00022884"/>
    </source>
</evidence>
<dbReference type="Pfam" id="PF13893">
    <property type="entry name" value="RRM_5"/>
    <property type="match status" value="1"/>
</dbReference>
<gene>
    <name evidence="7" type="primary">LOC114475226</name>
</gene>
<dbReference type="Pfam" id="PF22976">
    <property type="entry name" value="RRM_10"/>
    <property type="match status" value="1"/>
</dbReference>
<name>A0A8C5EBH5_GOUWI</name>
<accession>A0A8C5EBH5</accession>
<dbReference type="Ensembl" id="ENSGWIT00000021365.1">
    <property type="protein sequence ID" value="ENSGWIP00000019402.1"/>
    <property type="gene ID" value="ENSGWIG00000010557.1"/>
</dbReference>
<evidence type="ECO:0000313" key="8">
    <source>
        <dbReference type="Proteomes" id="UP000694680"/>
    </source>
</evidence>
<reference evidence="7" key="1">
    <citation type="submission" date="2020-06" db="EMBL/GenBank/DDBJ databases">
        <authorList>
            <consortium name="Wellcome Sanger Institute Data Sharing"/>
        </authorList>
    </citation>
    <scope>NUCLEOTIDE SEQUENCE [LARGE SCALE GENOMIC DNA]</scope>
</reference>
<evidence type="ECO:0000256" key="5">
    <source>
        <dbReference type="SAM" id="MobiDB-lite"/>
    </source>
</evidence>
<reference evidence="7" key="3">
    <citation type="submission" date="2025-09" db="UniProtKB">
        <authorList>
            <consortium name="Ensembl"/>
        </authorList>
    </citation>
    <scope>IDENTIFICATION</scope>
</reference>
<organism evidence="7 8">
    <name type="scientific">Gouania willdenowi</name>
    <name type="common">Blunt-snouted clingfish</name>
    <name type="synonym">Lepadogaster willdenowi</name>
    <dbReference type="NCBI Taxonomy" id="441366"/>
    <lineage>
        <taxon>Eukaryota</taxon>
        <taxon>Metazoa</taxon>
        <taxon>Chordata</taxon>
        <taxon>Craniata</taxon>
        <taxon>Vertebrata</taxon>
        <taxon>Euteleostomi</taxon>
        <taxon>Actinopterygii</taxon>
        <taxon>Neopterygii</taxon>
        <taxon>Teleostei</taxon>
        <taxon>Neoteleostei</taxon>
        <taxon>Acanthomorphata</taxon>
        <taxon>Ovalentaria</taxon>
        <taxon>Blenniimorphae</taxon>
        <taxon>Blenniiformes</taxon>
        <taxon>Gobiesocoidei</taxon>
        <taxon>Gobiesocidae</taxon>
        <taxon>Gobiesocinae</taxon>
        <taxon>Gouania</taxon>
    </lineage>
</organism>
<dbReference type="SUPFAM" id="SSF54928">
    <property type="entry name" value="RNA-binding domain, RBD"/>
    <property type="match status" value="3"/>
</dbReference>
<feature type="compositionally biased region" description="Polar residues" evidence="5">
    <location>
        <begin position="239"/>
        <end position="249"/>
    </location>
</feature>
<dbReference type="GeneID" id="114475226"/>
<keyword evidence="1" id="KW-0597">Phosphoprotein</keyword>
<evidence type="ECO:0000256" key="1">
    <source>
        <dbReference type="ARBA" id="ARBA00022553"/>
    </source>
</evidence>
<evidence type="ECO:0000256" key="4">
    <source>
        <dbReference type="PROSITE-ProRule" id="PRU00176"/>
    </source>
</evidence>
<feature type="domain" description="RRM" evidence="6">
    <location>
        <begin position="321"/>
        <end position="395"/>
    </location>
</feature>
<reference evidence="7" key="2">
    <citation type="submission" date="2025-08" db="UniProtKB">
        <authorList>
            <consortium name="Ensembl"/>
        </authorList>
    </citation>
    <scope>IDENTIFICATION</scope>
</reference>
<keyword evidence="3 4" id="KW-0694">RNA-binding</keyword>
<dbReference type="InterPro" id="IPR006536">
    <property type="entry name" value="HnRNP-L/PTB"/>
</dbReference>
<dbReference type="OrthoDB" id="302770at2759"/>
<dbReference type="FunFam" id="3.30.70.330:FF:000072">
    <property type="entry name" value="heterogeneous nuclear ribonucleoprotein L isoform X1"/>
    <property type="match status" value="1"/>
</dbReference>
<dbReference type="FunFam" id="3.30.70.330:FF:000073">
    <property type="entry name" value="Heterogeneous nuclear ribonucleoprotein L like"/>
    <property type="match status" value="1"/>
</dbReference>
<keyword evidence="8" id="KW-1185">Reference proteome</keyword>
<dbReference type="GO" id="GO:0005634">
    <property type="term" value="C:nucleus"/>
    <property type="evidence" value="ECO:0007669"/>
    <property type="project" value="InterPro"/>
</dbReference>
<dbReference type="Proteomes" id="UP000694680">
    <property type="component" value="Chromosome 14"/>
</dbReference>
<dbReference type="InterPro" id="IPR021790">
    <property type="entry name" value="PTBP1-like_RRM2"/>
</dbReference>
<dbReference type="InterPro" id="IPR012677">
    <property type="entry name" value="Nucleotide-bd_a/b_plait_sf"/>
</dbReference>
<dbReference type="AlphaFoldDB" id="A0A8C5EBH5"/>
<sequence length="527" mass="58204">MATAAGRYYGDGGRATKRQKTEEGGMTTESYEDPHKPIPSLVVHIRGLVDGVLESDLVEALQEFGTVSYVVMMPKKRQALVEYEDMNGSSTAITYAAENQVYIAGHPAFINYSTSQKISRPGDLDESRVNVVLLLTIINPIYPITTDILYTVCNNCGPVQRIVIFRKNGVQAMVEFDSVQSAQRAKASLNGADIYSGCCTLKIEYAKPSRLNVFKNDQDTWDYSNPTPGGHDADGDGNWNKSQDPNGNPNKRPRQPALLGDHPPDYGGPHGGYHGYNDDGYTPPPPHRMGSGIGARGRGGQRYGSGYGLPPPEYGAHSDSPVLMVYGLDPSKINADKVFNIFCLYGNVERIKFMKSKPGAAMVEMADCYSVDRAISHLNSNFLFGQKLNVCVSKQQAIVPGQCYQLDDNTSSYKDFHGYRNNRFSSPEQAAKNRIQHPSNVLHFFNAKPDMTEEIFGELCAELELKTPTKVKFFPVKSERSISGLLEWESINDAMEALALMNHHQMENPSGPCPYTLKLCFATTHNN</sequence>
<dbReference type="PANTHER" id="PTHR15592">
    <property type="entry name" value="MATRIN 3/NUCLEAR PROTEIN 220-RELATED"/>
    <property type="match status" value="1"/>
</dbReference>
<feature type="region of interest" description="Disordered" evidence="5">
    <location>
        <begin position="1"/>
        <end position="33"/>
    </location>
</feature>
<dbReference type="RefSeq" id="XP_028321693.1">
    <property type="nucleotide sequence ID" value="XM_028465892.1"/>
</dbReference>
<feature type="domain" description="RRM" evidence="6">
    <location>
        <begin position="41"/>
        <end position="115"/>
    </location>
</feature>
<evidence type="ECO:0000313" key="7">
    <source>
        <dbReference type="Ensembl" id="ENSGWIP00000019402.1"/>
    </source>
</evidence>
<proteinExistence type="predicted"/>
<dbReference type="InterPro" id="IPR035979">
    <property type="entry name" value="RBD_domain_sf"/>
</dbReference>
<dbReference type="NCBIfam" id="TIGR01649">
    <property type="entry name" value="hnRNP-L_PTB"/>
    <property type="match status" value="1"/>
</dbReference>
<dbReference type="Pfam" id="PF11835">
    <property type="entry name" value="RRM_8"/>
    <property type="match status" value="1"/>
</dbReference>
<dbReference type="InterPro" id="IPR000504">
    <property type="entry name" value="RRM_dom"/>
</dbReference>
<dbReference type="InterPro" id="IPR055204">
    <property type="entry name" value="HNRNPL_RRM"/>
</dbReference>
<keyword evidence="2" id="KW-0677">Repeat</keyword>
<dbReference type="PROSITE" id="PS50102">
    <property type="entry name" value="RRM"/>
    <property type="match status" value="3"/>
</dbReference>
<protein>
    <submittedName>
        <fullName evidence="7">Heterogeneous nuclear ribonucleoprotein L-like</fullName>
    </submittedName>
</protein>
<feature type="compositionally biased region" description="Gly residues" evidence="5">
    <location>
        <begin position="291"/>
        <end position="307"/>
    </location>
</feature>
<evidence type="ECO:0000259" key="6">
    <source>
        <dbReference type="PROSITE" id="PS50102"/>
    </source>
</evidence>
<dbReference type="GO" id="GO:0003723">
    <property type="term" value="F:RNA binding"/>
    <property type="evidence" value="ECO:0007669"/>
    <property type="project" value="UniProtKB-UniRule"/>
</dbReference>
<dbReference type="Gene3D" id="3.30.70.330">
    <property type="match status" value="4"/>
</dbReference>